<evidence type="ECO:0000313" key="5">
    <source>
        <dbReference type="Proteomes" id="UP000245166"/>
    </source>
</evidence>
<feature type="region of interest" description="Disordered" evidence="1">
    <location>
        <begin position="117"/>
        <end position="159"/>
    </location>
</feature>
<dbReference type="InterPro" id="IPR019554">
    <property type="entry name" value="Soluble_ligand-bd"/>
</dbReference>
<feature type="domain" description="Helix-hairpin-helix DNA-binding motif class 1" evidence="3">
    <location>
        <begin position="294"/>
        <end position="313"/>
    </location>
</feature>
<dbReference type="Pfam" id="PF10531">
    <property type="entry name" value="SLBB"/>
    <property type="match status" value="1"/>
</dbReference>
<dbReference type="SUPFAM" id="SSF47781">
    <property type="entry name" value="RuvA domain 2-like"/>
    <property type="match status" value="1"/>
</dbReference>
<name>A0A2U1ZR35_9MICO</name>
<dbReference type="Gene3D" id="1.10.150.320">
    <property type="entry name" value="Photosystem II 12 kDa extrinsic protein"/>
    <property type="match status" value="1"/>
</dbReference>
<dbReference type="AlphaFoldDB" id="A0A2U1ZR35"/>
<dbReference type="InterPro" id="IPR010994">
    <property type="entry name" value="RuvA_2-like"/>
</dbReference>
<feature type="compositionally biased region" description="Acidic residues" evidence="1">
    <location>
        <begin position="124"/>
        <end position="133"/>
    </location>
</feature>
<evidence type="ECO:0000256" key="2">
    <source>
        <dbReference type="SAM" id="Phobius"/>
    </source>
</evidence>
<feature type="transmembrane region" description="Helical" evidence="2">
    <location>
        <begin position="80"/>
        <end position="101"/>
    </location>
</feature>
<dbReference type="Gene3D" id="3.10.560.10">
    <property type="entry name" value="Outer membrane lipoprotein wza domain like"/>
    <property type="match status" value="1"/>
</dbReference>
<dbReference type="Proteomes" id="UP000245166">
    <property type="component" value="Unassembled WGS sequence"/>
</dbReference>
<dbReference type="GO" id="GO:0006281">
    <property type="term" value="P:DNA repair"/>
    <property type="evidence" value="ECO:0007669"/>
    <property type="project" value="InterPro"/>
</dbReference>
<keyword evidence="2" id="KW-1133">Transmembrane helix</keyword>
<dbReference type="PANTHER" id="PTHR21180">
    <property type="entry name" value="ENDONUCLEASE/EXONUCLEASE/PHOSPHATASE FAMILY DOMAIN-CONTAINING PROTEIN 1"/>
    <property type="match status" value="1"/>
</dbReference>
<reference evidence="4 5" key="1">
    <citation type="submission" date="2018-03" db="EMBL/GenBank/DDBJ databases">
        <title>Genome assembly of novel Miniimonas species PCH200.</title>
        <authorList>
            <person name="Thakur V."/>
            <person name="Kumar V."/>
            <person name="Singh D."/>
        </authorList>
    </citation>
    <scope>NUCLEOTIDE SEQUENCE [LARGE SCALE GENOMIC DNA]</scope>
    <source>
        <strain evidence="4 5">PCH200</strain>
    </source>
</reference>
<organism evidence="4 5">
    <name type="scientific">Serinibacter arcticus</name>
    <dbReference type="NCBI Taxonomy" id="1655435"/>
    <lineage>
        <taxon>Bacteria</taxon>
        <taxon>Bacillati</taxon>
        <taxon>Actinomycetota</taxon>
        <taxon>Actinomycetes</taxon>
        <taxon>Micrococcales</taxon>
        <taxon>Beutenbergiaceae</taxon>
        <taxon>Serinibacter</taxon>
    </lineage>
</organism>
<keyword evidence="2" id="KW-0472">Membrane</keyword>
<feature type="region of interest" description="Disordered" evidence="1">
    <location>
        <begin position="225"/>
        <end position="252"/>
    </location>
</feature>
<evidence type="ECO:0000256" key="1">
    <source>
        <dbReference type="SAM" id="MobiDB-lite"/>
    </source>
</evidence>
<comment type="caution">
    <text evidence="4">The sequence shown here is derived from an EMBL/GenBank/DDBJ whole genome shotgun (WGS) entry which is preliminary data.</text>
</comment>
<evidence type="ECO:0000313" key="4">
    <source>
        <dbReference type="EMBL" id="PWD49464.1"/>
    </source>
</evidence>
<feature type="domain" description="Helix-hairpin-helix DNA-binding motif class 1" evidence="3">
    <location>
        <begin position="264"/>
        <end position="283"/>
    </location>
</feature>
<dbReference type="PANTHER" id="PTHR21180:SF32">
    <property type="entry name" value="ENDONUCLEASE_EXONUCLEASE_PHOSPHATASE FAMILY DOMAIN-CONTAINING PROTEIN 1"/>
    <property type="match status" value="1"/>
</dbReference>
<keyword evidence="5" id="KW-1185">Reference proteome</keyword>
<dbReference type="GO" id="GO:0003677">
    <property type="term" value="F:DNA binding"/>
    <property type="evidence" value="ECO:0007669"/>
    <property type="project" value="InterPro"/>
</dbReference>
<proteinExistence type="predicted"/>
<dbReference type="GO" id="GO:0015628">
    <property type="term" value="P:protein secretion by the type II secretion system"/>
    <property type="evidence" value="ECO:0007669"/>
    <property type="project" value="TreeGrafter"/>
</dbReference>
<dbReference type="SMART" id="SM00278">
    <property type="entry name" value="HhH1"/>
    <property type="match status" value="2"/>
</dbReference>
<dbReference type="Pfam" id="PF12836">
    <property type="entry name" value="HHH_3"/>
    <property type="match status" value="1"/>
</dbReference>
<feature type="compositionally biased region" description="Low complexity" evidence="1">
    <location>
        <begin position="239"/>
        <end position="252"/>
    </location>
</feature>
<accession>A0A2U1ZR35</accession>
<dbReference type="GO" id="GO:0015627">
    <property type="term" value="C:type II protein secretion system complex"/>
    <property type="evidence" value="ECO:0007669"/>
    <property type="project" value="TreeGrafter"/>
</dbReference>
<keyword evidence="2" id="KW-0812">Transmembrane</keyword>
<gene>
    <name evidence="4" type="ORF">C8046_00745</name>
</gene>
<protein>
    <submittedName>
        <fullName evidence="4">Competence protein ComEA</fullName>
    </submittedName>
</protein>
<feature type="compositionally biased region" description="Low complexity" evidence="1">
    <location>
        <begin position="138"/>
        <end position="159"/>
    </location>
</feature>
<dbReference type="InterPro" id="IPR051675">
    <property type="entry name" value="Endo/Exo/Phosphatase_dom_1"/>
</dbReference>
<dbReference type="RefSeq" id="WP_109227847.1">
    <property type="nucleotide sequence ID" value="NZ_PYHR01000002.1"/>
</dbReference>
<feature type="region of interest" description="Disordered" evidence="1">
    <location>
        <begin position="27"/>
        <end position="75"/>
    </location>
</feature>
<sequence length="316" mass="31485">MAAPQGTRRRRGDERARVMALTRAAYTVAEGGLPGTGEDEEEPIESERRTAGRPAPARHGTSRAMPPASRRRARRLSPRAALAAAVALALATAFLVVRAAVTTSSVVEVPPVAPSAAEPVVEVPADDGGDPSEEGAGAPPDASDPTAVPTDTAAPGGAPAPATTVVVHVSGHVLAPGVVTLAAGARVHEAVAATGGADGEADLDALNLARVLVDGEQVHVPAVGESAPPVVDAGGSGVTPGSPTTPGSVAGPTGRVNLNTATLAELDALPGIGPAIAQRVIDWREANDGFRDVAELDEVSGIGPSLMGSLRDLVTV</sequence>
<dbReference type="InterPro" id="IPR003583">
    <property type="entry name" value="Hlx-hairpin-Hlx_DNA-bd_motif"/>
</dbReference>
<dbReference type="EMBL" id="PYHR01000002">
    <property type="protein sequence ID" value="PWD49464.1"/>
    <property type="molecule type" value="Genomic_DNA"/>
</dbReference>
<dbReference type="OrthoDB" id="9758724at2"/>
<evidence type="ECO:0000259" key="3">
    <source>
        <dbReference type="SMART" id="SM00278"/>
    </source>
</evidence>